<proteinExistence type="predicted"/>
<sequence length="459" mass="53088">MSNKEEGSSSLAVVSHDITIIAEESEPILSESVEKLLQIANSRNVEERFSPIYTVPSRLRDVSLSSFTPRVVSIGPIHRGRANLKLMQDKKATYLDELLTEVCSPERGSRADILTRCEKKVSDSIKEIKRYYFGKYFMKDGYSDDKLVQIMVMDACFILQFINKLFKAGDELYENRLRSRSVGVDLVLLENQIPFFVLKDIYEVTFETLKPPPHSLTEMLHELLERVNPFAEKLNIDTVGNLSDERTPPLYHILGILHEFYKPERTERPIITAIPAAYSAVELHKVGVRFRPNKDKKFLMAVKFQHSLHKPTLKMPRVLIDNFFEVIMRNLIAYEQYSTPVKNYATSYAMAMDMIVATPGDVAKLVKSNVLVNNLGSNEKASYMINNICKDVTFPDFYYIESWERTKKYYNSWYKIPWVFTRKYCSTPWKAIALLAAVIVFSIAIIQFIFRLTRFKSFH</sequence>
<organism evidence="2 3">
    <name type="scientific">Deinandra increscens subsp. villosa</name>
    <dbReference type="NCBI Taxonomy" id="3103831"/>
    <lineage>
        <taxon>Eukaryota</taxon>
        <taxon>Viridiplantae</taxon>
        <taxon>Streptophyta</taxon>
        <taxon>Embryophyta</taxon>
        <taxon>Tracheophyta</taxon>
        <taxon>Spermatophyta</taxon>
        <taxon>Magnoliopsida</taxon>
        <taxon>eudicotyledons</taxon>
        <taxon>Gunneridae</taxon>
        <taxon>Pentapetalae</taxon>
        <taxon>asterids</taxon>
        <taxon>campanulids</taxon>
        <taxon>Asterales</taxon>
        <taxon>Asteraceae</taxon>
        <taxon>Asteroideae</taxon>
        <taxon>Heliantheae alliance</taxon>
        <taxon>Madieae</taxon>
        <taxon>Madiinae</taxon>
        <taxon>Deinandra</taxon>
    </lineage>
</organism>
<dbReference type="EMBL" id="JBCNJP010011812">
    <property type="protein sequence ID" value="KAK9048527.1"/>
    <property type="molecule type" value="Genomic_DNA"/>
</dbReference>
<dbReference type="PANTHER" id="PTHR31170">
    <property type="entry name" value="BNAC04G53230D PROTEIN"/>
    <property type="match status" value="1"/>
</dbReference>
<keyword evidence="1" id="KW-0472">Membrane</keyword>
<evidence type="ECO:0000256" key="1">
    <source>
        <dbReference type="SAM" id="Phobius"/>
    </source>
</evidence>
<protein>
    <submittedName>
        <fullName evidence="2">Uncharacterized protein</fullName>
    </submittedName>
</protein>
<reference evidence="2 3" key="1">
    <citation type="submission" date="2024-04" db="EMBL/GenBank/DDBJ databases">
        <title>The reference genome of an endangered Asteraceae, Deinandra increscens subsp. villosa, native to the Central Coast of California.</title>
        <authorList>
            <person name="Guilliams M."/>
            <person name="Hasenstab-Lehman K."/>
            <person name="Meyer R."/>
            <person name="Mcevoy S."/>
        </authorList>
    </citation>
    <scope>NUCLEOTIDE SEQUENCE [LARGE SCALE GENOMIC DNA]</scope>
    <source>
        <tissue evidence="2">Leaf</tissue>
    </source>
</reference>
<evidence type="ECO:0000313" key="2">
    <source>
        <dbReference type="EMBL" id="KAK9048527.1"/>
    </source>
</evidence>
<keyword evidence="1" id="KW-1133">Transmembrane helix</keyword>
<accession>A0AAP0C6Z3</accession>
<evidence type="ECO:0000313" key="3">
    <source>
        <dbReference type="Proteomes" id="UP001408789"/>
    </source>
</evidence>
<name>A0AAP0C6Z3_9ASTR</name>
<gene>
    <name evidence="2" type="ORF">SSX86_032508</name>
</gene>
<comment type="caution">
    <text evidence="2">The sequence shown here is derived from an EMBL/GenBank/DDBJ whole genome shotgun (WGS) entry which is preliminary data.</text>
</comment>
<keyword evidence="3" id="KW-1185">Reference proteome</keyword>
<keyword evidence="1" id="KW-0812">Transmembrane</keyword>
<dbReference type="PANTHER" id="PTHR31170:SF25">
    <property type="entry name" value="BNAA09G04570D PROTEIN"/>
    <property type="match status" value="1"/>
</dbReference>
<dbReference type="AlphaFoldDB" id="A0AAP0C6Z3"/>
<feature type="transmembrane region" description="Helical" evidence="1">
    <location>
        <begin position="431"/>
        <end position="450"/>
    </location>
</feature>
<dbReference type="Proteomes" id="UP001408789">
    <property type="component" value="Unassembled WGS sequence"/>
</dbReference>
<dbReference type="Pfam" id="PF03140">
    <property type="entry name" value="DUF247"/>
    <property type="match status" value="1"/>
</dbReference>
<dbReference type="InterPro" id="IPR004158">
    <property type="entry name" value="DUF247_pln"/>
</dbReference>